<evidence type="ECO:0000313" key="1">
    <source>
        <dbReference type="EMBL" id="RAH68089.1"/>
    </source>
</evidence>
<evidence type="ECO:0000313" key="2">
    <source>
        <dbReference type="Proteomes" id="UP000249661"/>
    </source>
</evidence>
<organism evidence="1 2">
    <name type="scientific">Aspergillus aculeatinus CBS 121060</name>
    <dbReference type="NCBI Taxonomy" id="1448322"/>
    <lineage>
        <taxon>Eukaryota</taxon>
        <taxon>Fungi</taxon>
        <taxon>Dikarya</taxon>
        <taxon>Ascomycota</taxon>
        <taxon>Pezizomycotina</taxon>
        <taxon>Eurotiomycetes</taxon>
        <taxon>Eurotiomycetidae</taxon>
        <taxon>Eurotiales</taxon>
        <taxon>Aspergillaceae</taxon>
        <taxon>Aspergillus</taxon>
        <taxon>Aspergillus subgen. Circumdati</taxon>
    </lineage>
</organism>
<reference evidence="1" key="1">
    <citation type="submission" date="2018-02" db="EMBL/GenBank/DDBJ databases">
        <title>The genomes of Aspergillus section Nigri reveals drivers in fungal speciation.</title>
        <authorList>
            <consortium name="DOE Joint Genome Institute"/>
            <person name="Vesth T.C."/>
            <person name="Nybo J."/>
            <person name="Theobald S."/>
            <person name="Brandl J."/>
            <person name="Frisvad J.C."/>
            <person name="Nielsen K.F."/>
            <person name="Lyhne E.K."/>
            <person name="Kogle M.E."/>
            <person name="Kuo A."/>
            <person name="Riley R."/>
            <person name="Clum A."/>
            <person name="Nolan M."/>
            <person name="Lipzen A."/>
            <person name="Salamov A."/>
            <person name="Henrissat B."/>
            <person name="Wiebenga A."/>
            <person name="De vries R.P."/>
            <person name="Grigoriev I.V."/>
            <person name="Mortensen U.H."/>
            <person name="Andersen M.R."/>
            <person name="Baker S.E."/>
        </authorList>
    </citation>
    <scope>NUCLEOTIDE SEQUENCE</scope>
    <source>
        <strain evidence="1">CBS 121060</strain>
    </source>
</reference>
<name>A0ACD1H3H0_9EURO</name>
<dbReference type="Proteomes" id="UP000249661">
    <property type="component" value="Unassembled WGS sequence"/>
</dbReference>
<sequence>PPSLLYNFPPPPLPATHRNQPHSSRSDQTLETSTTMTQIVALINQLAVLTFTLIMTTNLAPGIKRHLTAITDSSPLAAGLLLYCSISYLINHSRCGLLVSTYFAQLYSTIATDYLWNLLFWKTLPATGLWARALKDELSMRKDLCVCEGAAAVIQWCFDPYARVLLVCEWMGFLCVGIYSTVFAAKAVYRLLGEGHTY</sequence>
<proteinExistence type="predicted"/>
<gene>
    <name evidence="1" type="ORF">BO66DRAFT_455867</name>
</gene>
<keyword evidence="2" id="KW-1185">Reference proteome</keyword>
<feature type="non-terminal residue" evidence="1">
    <location>
        <position position="1"/>
    </location>
</feature>
<protein>
    <submittedName>
        <fullName evidence="1">Uncharacterized protein</fullName>
    </submittedName>
</protein>
<dbReference type="EMBL" id="KZ824969">
    <property type="protein sequence ID" value="RAH68089.1"/>
    <property type="molecule type" value="Genomic_DNA"/>
</dbReference>
<accession>A0ACD1H3H0</accession>